<keyword evidence="3" id="KW-1185">Reference proteome</keyword>
<feature type="compositionally biased region" description="Pro residues" evidence="1">
    <location>
        <begin position="87"/>
        <end position="99"/>
    </location>
</feature>
<evidence type="ECO:0000256" key="1">
    <source>
        <dbReference type="SAM" id="MobiDB-lite"/>
    </source>
</evidence>
<dbReference type="AlphaFoldDB" id="A0A9N9KRS4"/>
<comment type="caution">
    <text evidence="2">The sequence shown here is derived from an EMBL/GenBank/DDBJ whole genome shotgun (WGS) entry which is preliminary data.</text>
</comment>
<name>A0A9N9KRS4_9HELO</name>
<dbReference type="PANTHER" id="PTHR36166">
    <property type="entry name" value="CHROMOSOME 9, WHOLE GENOME SHOTGUN SEQUENCE"/>
    <property type="match status" value="1"/>
</dbReference>
<proteinExistence type="predicted"/>
<dbReference type="CDD" id="cd07822">
    <property type="entry name" value="SRPBCC_4"/>
    <property type="match status" value="1"/>
</dbReference>
<sequence>MAPITSSIEINASPEVVREKFLDFKSIPSYHKTFITSLTPLPQGKNGIDLKPGDKMSNSLGGTNVTPTIEVLFPLYSPTLPNSLHPSTPPTTQPPPPNKPQENSALEFRWRGPWPYAYLNLLEGIHIFRFLPSEKNPGGCMFIQEEDFGGLLWWVMELESAREGTRGKFVEFNEDFRGWVESGVANART</sequence>
<protein>
    <submittedName>
        <fullName evidence="2">Uncharacterized protein</fullName>
    </submittedName>
</protein>
<gene>
    <name evidence="2" type="ORF">HYFRA_00001059</name>
</gene>
<dbReference type="EMBL" id="CAJVRL010000045">
    <property type="protein sequence ID" value="CAG8952314.1"/>
    <property type="molecule type" value="Genomic_DNA"/>
</dbReference>
<organism evidence="2 3">
    <name type="scientific">Hymenoscyphus fraxineus</name>
    <dbReference type="NCBI Taxonomy" id="746836"/>
    <lineage>
        <taxon>Eukaryota</taxon>
        <taxon>Fungi</taxon>
        <taxon>Dikarya</taxon>
        <taxon>Ascomycota</taxon>
        <taxon>Pezizomycotina</taxon>
        <taxon>Leotiomycetes</taxon>
        <taxon>Helotiales</taxon>
        <taxon>Helotiaceae</taxon>
        <taxon>Hymenoscyphus</taxon>
    </lineage>
</organism>
<dbReference type="PANTHER" id="PTHR36166:SF1">
    <property type="entry name" value="SRPBCC DOMAIN-CONTAINING PROTEIN"/>
    <property type="match status" value="1"/>
</dbReference>
<evidence type="ECO:0000313" key="3">
    <source>
        <dbReference type="Proteomes" id="UP000696280"/>
    </source>
</evidence>
<evidence type="ECO:0000313" key="2">
    <source>
        <dbReference type="EMBL" id="CAG8952314.1"/>
    </source>
</evidence>
<dbReference type="SUPFAM" id="SSF55961">
    <property type="entry name" value="Bet v1-like"/>
    <property type="match status" value="1"/>
</dbReference>
<reference evidence="2" key="1">
    <citation type="submission" date="2021-07" db="EMBL/GenBank/DDBJ databases">
        <authorList>
            <person name="Durling M."/>
        </authorList>
    </citation>
    <scope>NUCLEOTIDE SEQUENCE</scope>
</reference>
<accession>A0A9N9KRS4</accession>
<dbReference type="OrthoDB" id="509124at2759"/>
<dbReference type="Proteomes" id="UP000696280">
    <property type="component" value="Unassembled WGS sequence"/>
</dbReference>
<feature type="region of interest" description="Disordered" evidence="1">
    <location>
        <begin position="83"/>
        <end position="104"/>
    </location>
</feature>